<organism evidence="1">
    <name type="scientific">marine metagenome</name>
    <dbReference type="NCBI Taxonomy" id="408172"/>
    <lineage>
        <taxon>unclassified sequences</taxon>
        <taxon>metagenomes</taxon>
        <taxon>ecological metagenomes</taxon>
    </lineage>
</organism>
<name>A0A381U5P0_9ZZZZ</name>
<dbReference type="AlphaFoldDB" id="A0A381U5P0"/>
<protein>
    <submittedName>
        <fullName evidence="1">Uncharacterized protein</fullName>
    </submittedName>
</protein>
<dbReference type="EMBL" id="UINC01005711">
    <property type="protein sequence ID" value="SVA23071.1"/>
    <property type="molecule type" value="Genomic_DNA"/>
</dbReference>
<reference evidence="1" key="1">
    <citation type="submission" date="2018-05" db="EMBL/GenBank/DDBJ databases">
        <authorList>
            <person name="Lanie J.A."/>
            <person name="Ng W.-L."/>
            <person name="Kazmierczak K.M."/>
            <person name="Andrzejewski T.M."/>
            <person name="Davidsen T.M."/>
            <person name="Wayne K.J."/>
            <person name="Tettelin H."/>
            <person name="Glass J.I."/>
            <person name="Rusch D."/>
            <person name="Podicherti R."/>
            <person name="Tsui H.-C.T."/>
            <person name="Winkler M.E."/>
        </authorList>
    </citation>
    <scope>NUCLEOTIDE SEQUENCE</scope>
</reference>
<gene>
    <name evidence="1" type="ORF">METZ01_LOCUS75925</name>
</gene>
<accession>A0A381U5P0</accession>
<evidence type="ECO:0000313" key="1">
    <source>
        <dbReference type="EMBL" id="SVA23071.1"/>
    </source>
</evidence>
<proteinExistence type="predicted"/>
<sequence>MSVFPVVQKLVRSNDTRTDSGGLDHRGNRYFRVTFLAPIVLFTTTKIVESEGMKTSKNSPIAGH</sequence>